<name>A0A7X0FSB5_9MICO</name>
<accession>A0A7X0FSB5</accession>
<evidence type="ECO:0000313" key="1">
    <source>
        <dbReference type="EMBL" id="MBB6392781.1"/>
    </source>
</evidence>
<protein>
    <submittedName>
        <fullName evidence="1">Uncharacterized protein</fullName>
    </submittedName>
</protein>
<proteinExistence type="predicted"/>
<sequence>MAIPPMGGFSGSVGGPSGYSYGAVALAGGADAVPEVEEALRAIRFTGWVVPPRDGWLIVLGTPGAGVVASRRRGIIEVGEELAARVAGPVFAFRVRQDRQLGIVAWSLGAEVGRFCSDPSREPDADTDILAEPVGIGAAGAFGQVAGRPEAIAPLTELLGERFQYPWSVFESERLRDVLRLLAMPDWLVAAAELPRDIPTGPRARELTRVRVGRPGARGLAADWFVRRVRRERTPPPVIADPPREWMASLDDIEPWML</sequence>
<reference evidence="1 2" key="1">
    <citation type="submission" date="2020-08" db="EMBL/GenBank/DDBJ databases">
        <title>Sequencing the genomes of 1000 actinobacteria strains.</title>
        <authorList>
            <person name="Klenk H.-P."/>
        </authorList>
    </citation>
    <scope>NUCLEOTIDE SEQUENCE [LARGE SCALE GENOMIC DNA]</scope>
    <source>
        <strain evidence="1 2">DSM 12511</strain>
    </source>
</reference>
<dbReference type="RefSeq" id="WP_184751847.1">
    <property type="nucleotide sequence ID" value="NZ_BAAAJR010000001.1"/>
</dbReference>
<evidence type="ECO:0000313" key="2">
    <source>
        <dbReference type="Proteomes" id="UP000537775"/>
    </source>
</evidence>
<comment type="caution">
    <text evidence="1">The sequence shown here is derived from an EMBL/GenBank/DDBJ whole genome shotgun (WGS) entry which is preliminary data.</text>
</comment>
<organism evidence="1 2">
    <name type="scientific">Microbacterium thalassium</name>
    <dbReference type="NCBI Taxonomy" id="362649"/>
    <lineage>
        <taxon>Bacteria</taxon>
        <taxon>Bacillati</taxon>
        <taxon>Actinomycetota</taxon>
        <taxon>Actinomycetes</taxon>
        <taxon>Micrococcales</taxon>
        <taxon>Microbacteriaceae</taxon>
        <taxon>Microbacterium</taxon>
    </lineage>
</organism>
<dbReference type="Proteomes" id="UP000537775">
    <property type="component" value="Unassembled WGS sequence"/>
</dbReference>
<keyword evidence="2" id="KW-1185">Reference proteome</keyword>
<dbReference type="EMBL" id="JACHML010000001">
    <property type="protein sequence ID" value="MBB6392781.1"/>
    <property type="molecule type" value="Genomic_DNA"/>
</dbReference>
<dbReference type="AlphaFoldDB" id="A0A7X0FSB5"/>
<gene>
    <name evidence="1" type="ORF">HD594_003094</name>
</gene>